<keyword evidence="6" id="KW-0732">Signal</keyword>
<accession>A0A1D7TJF9</accession>
<evidence type="ECO:0000256" key="2">
    <source>
        <dbReference type="ARBA" id="ARBA00005336"/>
    </source>
</evidence>
<dbReference type="PANTHER" id="PTHR30480:SF13">
    <property type="entry name" value="BETA-HEXOSAMINIDASE"/>
    <property type="match status" value="1"/>
</dbReference>
<keyword evidence="4 8" id="KW-0378">Hydrolase</keyword>
<organism evidence="8 9">
    <name type="scientific">Sulfurospirillum halorespirans DSM 13726</name>
    <dbReference type="NCBI Taxonomy" id="1193502"/>
    <lineage>
        <taxon>Bacteria</taxon>
        <taxon>Pseudomonadati</taxon>
        <taxon>Campylobacterota</taxon>
        <taxon>Epsilonproteobacteria</taxon>
        <taxon>Campylobacterales</taxon>
        <taxon>Sulfurospirillaceae</taxon>
        <taxon>Sulfurospirillum</taxon>
    </lineage>
</organism>
<dbReference type="STRING" id="1193502.SHALO_1379"/>
<dbReference type="InterPro" id="IPR001764">
    <property type="entry name" value="Glyco_hydro_3_N"/>
</dbReference>
<sequence>MMLKFFFSCLLLSSLLHAKTPPLEDMIAQMIIIGFDGTKEGDKWVEQIAKDIKREKIGGVFITEKNVQNPAQLRKLNDYLKAQAPKALPLIVAVEHEGGNSLFEAKKGFSEVPSAHELFQNKDIAETEALYQKLSSDLAQSGVNVNFAPVLDLQPKFDVLDSSKLQRSYAAYEEIVTTYAMLFINALKAEGVMPVVKYFPTSGANLWNNFSSEEDVTKTWRFEQLKPYYDLIAFGKMDAVLISHVMHQELDPKNPTLFSKLVIQGLLRDKMHFEGVVFADNLRTNSIASSIDFKHRVIRSIDAGADILVFTNYFAESASMTFTVNKIIKEAIQSGELSSERIALSYERIVRFKQKLSKRGSHVN</sequence>
<dbReference type="SUPFAM" id="SSF51445">
    <property type="entry name" value="(Trans)glycosidases"/>
    <property type="match status" value="1"/>
</dbReference>
<dbReference type="InterPro" id="IPR036962">
    <property type="entry name" value="Glyco_hydro_3_N_sf"/>
</dbReference>
<dbReference type="InterPro" id="IPR017853">
    <property type="entry name" value="GH"/>
</dbReference>
<proteinExistence type="inferred from homology"/>
<feature type="chain" id="PRO_5009099484" description="beta-N-acetylhexosaminidase" evidence="6">
    <location>
        <begin position="19"/>
        <end position="364"/>
    </location>
</feature>
<evidence type="ECO:0000256" key="1">
    <source>
        <dbReference type="ARBA" id="ARBA00001231"/>
    </source>
</evidence>
<comment type="similarity">
    <text evidence="2">Belongs to the glycosyl hydrolase 3 family.</text>
</comment>
<dbReference type="Pfam" id="PF00933">
    <property type="entry name" value="Glyco_hydro_3"/>
    <property type="match status" value="1"/>
</dbReference>
<name>A0A1D7TJF9_9BACT</name>
<dbReference type="PATRIC" id="fig|1193502.14.peg.1399"/>
<dbReference type="GO" id="GO:0004563">
    <property type="term" value="F:beta-N-acetylhexosaminidase activity"/>
    <property type="evidence" value="ECO:0007669"/>
    <property type="project" value="UniProtKB-EC"/>
</dbReference>
<dbReference type="GO" id="GO:0009254">
    <property type="term" value="P:peptidoglycan turnover"/>
    <property type="evidence" value="ECO:0007669"/>
    <property type="project" value="TreeGrafter"/>
</dbReference>
<evidence type="ECO:0000259" key="7">
    <source>
        <dbReference type="Pfam" id="PF00933"/>
    </source>
</evidence>
<evidence type="ECO:0000256" key="5">
    <source>
        <dbReference type="ARBA" id="ARBA00023295"/>
    </source>
</evidence>
<dbReference type="GO" id="GO:0005975">
    <property type="term" value="P:carbohydrate metabolic process"/>
    <property type="evidence" value="ECO:0007669"/>
    <property type="project" value="InterPro"/>
</dbReference>
<dbReference type="EMBL" id="CP017111">
    <property type="protein sequence ID" value="AOO65155.1"/>
    <property type="molecule type" value="Genomic_DNA"/>
</dbReference>
<evidence type="ECO:0000256" key="6">
    <source>
        <dbReference type="SAM" id="SignalP"/>
    </source>
</evidence>
<dbReference type="InterPro" id="IPR050226">
    <property type="entry name" value="NagZ_Beta-hexosaminidase"/>
</dbReference>
<feature type="domain" description="Glycoside hydrolase family 3 N-terminal" evidence="7">
    <location>
        <begin position="23"/>
        <end position="351"/>
    </location>
</feature>
<reference evidence="9" key="1">
    <citation type="submission" date="2016-08" db="EMBL/GenBank/DDBJ databases">
        <title>Complete genome sequence of the organohalide-respiring Epsilonproteobacterium Sulfurospirillum halorespirans.</title>
        <authorList>
            <person name="Goris T."/>
            <person name="Zimmermann J."/>
            <person name="Schenz B."/>
            <person name="Lemos M."/>
            <person name="Hackermueller J."/>
            <person name="Diekert G."/>
        </authorList>
    </citation>
    <scope>NUCLEOTIDE SEQUENCE [LARGE SCALE GENOMIC DNA]</scope>
    <source>
        <strain>DSM 13726</strain>
        <strain evidence="9">PCE-M2</strain>
    </source>
</reference>
<evidence type="ECO:0000313" key="8">
    <source>
        <dbReference type="EMBL" id="AOO65155.1"/>
    </source>
</evidence>
<protein>
    <recommendedName>
        <fullName evidence="3">beta-N-acetylhexosaminidase</fullName>
        <ecNumber evidence="3">3.2.1.52</ecNumber>
    </recommendedName>
</protein>
<dbReference type="KEGG" id="shal:SHALO_1379"/>
<evidence type="ECO:0000313" key="9">
    <source>
        <dbReference type="Proteomes" id="UP000094609"/>
    </source>
</evidence>
<dbReference type="PANTHER" id="PTHR30480">
    <property type="entry name" value="BETA-HEXOSAMINIDASE-RELATED"/>
    <property type="match status" value="1"/>
</dbReference>
<dbReference type="Gene3D" id="3.20.20.300">
    <property type="entry name" value="Glycoside hydrolase, family 3, N-terminal domain"/>
    <property type="match status" value="1"/>
</dbReference>
<evidence type="ECO:0000256" key="4">
    <source>
        <dbReference type="ARBA" id="ARBA00022801"/>
    </source>
</evidence>
<keyword evidence="5 8" id="KW-0326">Glycosidase</keyword>
<dbReference type="Proteomes" id="UP000094609">
    <property type="component" value="Chromosome"/>
</dbReference>
<dbReference type="EC" id="3.2.1.52" evidence="3"/>
<dbReference type="AlphaFoldDB" id="A0A1D7TJF9"/>
<evidence type="ECO:0000256" key="3">
    <source>
        <dbReference type="ARBA" id="ARBA00012663"/>
    </source>
</evidence>
<keyword evidence="9" id="KW-1185">Reference proteome</keyword>
<dbReference type="RefSeq" id="WP_238585310.1">
    <property type="nucleotide sequence ID" value="NZ_CP017111.1"/>
</dbReference>
<feature type="signal peptide" evidence="6">
    <location>
        <begin position="1"/>
        <end position="18"/>
    </location>
</feature>
<gene>
    <name evidence="8" type="ORF">SHALO_1379</name>
</gene>
<comment type="catalytic activity">
    <reaction evidence="1">
        <text>Hydrolysis of terminal non-reducing N-acetyl-D-hexosamine residues in N-acetyl-beta-D-hexosaminides.</text>
        <dbReference type="EC" id="3.2.1.52"/>
    </reaction>
</comment>